<feature type="compositionally biased region" description="Basic residues" evidence="1">
    <location>
        <begin position="888"/>
        <end position="899"/>
    </location>
</feature>
<feature type="compositionally biased region" description="Acidic residues" evidence="1">
    <location>
        <begin position="695"/>
        <end position="718"/>
    </location>
</feature>
<evidence type="ECO:0000256" key="1">
    <source>
        <dbReference type="SAM" id="MobiDB-lite"/>
    </source>
</evidence>
<feature type="region of interest" description="Disordered" evidence="1">
    <location>
        <begin position="424"/>
        <end position="580"/>
    </location>
</feature>
<keyword evidence="3" id="KW-1185">Reference proteome</keyword>
<feature type="compositionally biased region" description="Polar residues" evidence="1">
    <location>
        <begin position="538"/>
        <end position="549"/>
    </location>
</feature>
<dbReference type="AlphaFoldDB" id="A0A7M7PAI3"/>
<feature type="compositionally biased region" description="Polar residues" evidence="1">
    <location>
        <begin position="765"/>
        <end position="780"/>
    </location>
</feature>
<accession>A0A7M7PAI3</accession>
<evidence type="ECO:0000313" key="2">
    <source>
        <dbReference type="EnsemblMetazoa" id="XP_030848809"/>
    </source>
</evidence>
<feature type="compositionally biased region" description="Polar residues" evidence="1">
    <location>
        <begin position="832"/>
        <end position="846"/>
    </location>
</feature>
<dbReference type="RefSeq" id="XP_030848809.1">
    <property type="nucleotide sequence ID" value="XM_030992949.1"/>
</dbReference>
<feature type="compositionally biased region" description="Low complexity" evidence="1">
    <location>
        <begin position="1101"/>
        <end position="1111"/>
    </location>
</feature>
<dbReference type="GeneID" id="100889183"/>
<evidence type="ECO:0000313" key="3">
    <source>
        <dbReference type="Proteomes" id="UP000007110"/>
    </source>
</evidence>
<feature type="compositionally biased region" description="Polar residues" evidence="1">
    <location>
        <begin position="921"/>
        <end position="931"/>
    </location>
</feature>
<feature type="compositionally biased region" description="Polar residues" evidence="1">
    <location>
        <begin position="803"/>
        <end position="823"/>
    </location>
</feature>
<reference evidence="2" key="2">
    <citation type="submission" date="2021-01" db="UniProtKB">
        <authorList>
            <consortium name="EnsemblMetazoa"/>
        </authorList>
    </citation>
    <scope>IDENTIFICATION</scope>
</reference>
<feature type="region of interest" description="Disordered" evidence="1">
    <location>
        <begin position="593"/>
        <end position="1138"/>
    </location>
</feature>
<feature type="compositionally biased region" description="Low complexity" evidence="1">
    <location>
        <begin position="873"/>
        <end position="887"/>
    </location>
</feature>
<proteinExistence type="predicted"/>
<feature type="compositionally biased region" description="Low complexity" evidence="1">
    <location>
        <begin position="645"/>
        <end position="658"/>
    </location>
</feature>
<feature type="compositionally biased region" description="Polar residues" evidence="1">
    <location>
        <begin position="435"/>
        <end position="446"/>
    </location>
</feature>
<feature type="compositionally biased region" description="Low complexity" evidence="1">
    <location>
        <begin position="550"/>
        <end position="560"/>
    </location>
</feature>
<feature type="region of interest" description="Disordered" evidence="1">
    <location>
        <begin position="259"/>
        <end position="292"/>
    </location>
</feature>
<feature type="compositionally biased region" description="Basic residues" evidence="1">
    <location>
        <begin position="564"/>
        <end position="575"/>
    </location>
</feature>
<feature type="compositionally biased region" description="Polar residues" evidence="1">
    <location>
        <begin position="787"/>
        <end position="796"/>
    </location>
</feature>
<dbReference type="EnsemblMetazoa" id="XM_030992949">
    <property type="protein sequence ID" value="XP_030848809"/>
    <property type="gene ID" value="LOC100889183"/>
</dbReference>
<dbReference type="Proteomes" id="UP000007110">
    <property type="component" value="Unassembled WGS sequence"/>
</dbReference>
<reference evidence="3" key="1">
    <citation type="submission" date="2015-02" db="EMBL/GenBank/DDBJ databases">
        <title>Genome sequencing for Strongylocentrotus purpuratus.</title>
        <authorList>
            <person name="Murali S."/>
            <person name="Liu Y."/>
            <person name="Vee V."/>
            <person name="English A."/>
            <person name="Wang M."/>
            <person name="Skinner E."/>
            <person name="Han Y."/>
            <person name="Muzny D.M."/>
            <person name="Worley K.C."/>
            <person name="Gibbs R.A."/>
        </authorList>
    </citation>
    <scope>NUCLEOTIDE SEQUENCE</scope>
</reference>
<feature type="compositionally biased region" description="Acidic residues" evidence="1">
    <location>
        <begin position="174"/>
        <end position="184"/>
    </location>
</feature>
<organism evidence="2 3">
    <name type="scientific">Strongylocentrotus purpuratus</name>
    <name type="common">Purple sea urchin</name>
    <dbReference type="NCBI Taxonomy" id="7668"/>
    <lineage>
        <taxon>Eukaryota</taxon>
        <taxon>Metazoa</taxon>
        <taxon>Echinodermata</taxon>
        <taxon>Eleutherozoa</taxon>
        <taxon>Echinozoa</taxon>
        <taxon>Echinoidea</taxon>
        <taxon>Euechinoidea</taxon>
        <taxon>Echinacea</taxon>
        <taxon>Camarodonta</taxon>
        <taxon>Echinidea</taxon>
        <taxon>Strongylocentrotidae</taxon>
        <taxon>Strongylocentrotus</taxon>
    </lineage>
</organism>
<feature type="compositionally biased region" description="Basic and acidic residues" evidence="1">
    <location>
        <begin position="1034"/>
        <end position="1046"/>
    </location>
</feature>
<feature type="compositionally biased region" description="Low complexity" evidence="1">
    <location>
        <begin position="259"/>
        <end position="270"/>
    </location>
</feature>
<name>A0A7M7PAI3_STRPU</name>
<feature type="compositionally biased region" description="Basic and acidic residues" evidence="1">
    <location>
        <begin position="517"/>
        <end position="537"/>
    </location>
</feature>
<feature type="compositionally biased region" description="Polar residues" evidence="1">
    <location>
        <begin position="506"/>
        <end position="516"/>
    </location>
</feature>
<feature type="compositionally biased region" description="Low complexity" evidence="1">
    <location>
        <begin position="598"/>
        <end position="615"/>
    </location>
</feature>
<feature type="region of interest" description="Disordered" evidence="1">
    <location>
        <begin position="158"/>
        <end position="184"/>
    </location>
</feature>
<feature type="compositionally biased region" description="Polar residues" evidence="1">
    <location>
        <begin position="999"/>
        <end position="1027"/>
    </location>
</feature>
<feature type="compositionally biased region" description="Low complexity" evidence="1">
    <location>
        <begin position="905"/>
        <end position="920"/>
    </location>
</feature>
<feature type="region of interest" description="Disordered" evidence="1">
    <location>
        <begin position="112"/>
        <end position="135"/>
    </location>
</feature>
<protein>
    <submittedName>
        <fullName evidence="2">Uncharacterized protein</fullName>
    </submittedName>
</protein>
<sequence length="1138" mass="121126">MMVANALKNALNQLEGSQLTMVTPIEKRARSIVSKVIKTSLESLLPSSHPELMENKACEVSPHASMMVANALKNALNQLEGSQLTMVTPIEKNARSIVSKVIKTSLESLLQSSHPELMENKPSEEADEPGQRSYELDDRLGEGTEEAVDLSSIIEIFQEPAEGTPSITHTQDSSESESEAEEEDDAVIGIVENPILMDELLHAGGPSGDTDVDEGLHVVMHKADDGHLIVEGAVLTAEHDTQTITERILSDITLERASGSLSGASSSRSGLTREKATASSSSSSCSEDEGEEIPEDHSFIVPIYQKNLINIGGHLVESHLSAISMKPETDGKVPSKGKCAARNSFRNIFRPDMTYCQGSARMLRDTLVRDIRSRQTASLPGMDVVCEVLEQEEQDIMEKHSDEALVTMEETEGLCYLPVKKKPKPAVAEAPPDTAQDQAEITSSETPPGDEDVLQSKTCEVGRTLSNGDPEDTLLNADGTVGEDDAPSAATEESARPTISDHAPTEQKTGIIPSSKSAEEAKQRALSAERRSTKREVSAQSVDASQNLAGSDEGSSSGEDTGSRKHGSQKSKKVKSSSGISGLFSRISHVFSGTHKNSSASIPSHESSSEPASRQSSKKSVERLTGGPFSEGAHAQDGTASGEKSNLSSSGLQQGASLHHGASVHFTSKTIDPPTRRESIYASHRPQTPIPSILNDEEDDNEDEEEEELIFEGDDTEGDVPVRIEVQEPSSDVEATGEAGYVPKLPDDNGPMNPETPSEDHLQIKNDSNNANTDSGSQSPHLLPSIHTGQLQSPQMPSERASALSQAQAGPTQSGSRASQGSQPPVPPKAKSLSNPSLSGAQSMTITGRALTPIGSKMAKSVILTSEKERRSSLGSVSQRSPSSSSRRGSRVGLSHHKWTGSTLKIASMSSQSASKIKSAYGSSAGLSISGCQILPNKPSRSSSFSRHQASLISATELGSRGSRSKHGSRDSTVMPRPPSGVKPSGSAQSGHRGVRSPSEAQVMSNPTLDTAKGSSSLPINHPSSNERLLPRRASLEKENRMERLSTESVSSRKSSKEQVGKKISSGTQPKQDDSVQDQKPGAPMPKIKGSLTPRPPSQPLPSRQRSRPTSGVKKPAEDTAVDADQKMLDNDQATSED</sequence>